<dbReference type="GO" id="GO:0016491">
    <property type="term" value="F:oxidoreductase activity"/>
    <property type="evidence" value="ECO:0007669"/>
    <property type="project" value="InterPro"/>
</dbReference>
<accession>A0A5C3R6V3</accession>
<dbReference type="InterPro" id="IPR036291">
    <property type="entry name" value="NAD(P)-bd_dom_sf"/>
</dbReference>
<keyword evidence="3" id="KW-1185">Reference proteome</keyword>
<dbReference type="STRING" id="1884261.A0A5C3R6V3"/>
<dbReference type="CDD" id="cd08276">
    <property type="entry name" value="MDR7"/>
    <property type="match status" value="1"/>
</dbReference>
<evidence type="ECO:0000313" key="3">
    <source>
        <dbReference type="Proteomes" id="UP000305067"/>
    </source>
</evidence>
<feature type="domain" description="Enoyl reductase (ER)" evidence="1">
    <location>
        <begin position="2"/>
        <end position="238"/>
    </location>
</feature>
<dbReference type="InterPro" id="IPR011032">
    <property type="entry name" value="GroES-like_sf"/>
</dbReference>
<dbReference type="Gene3D" id="3.40.50.720">
    <property type="entry name" value="NAD(P)-binding Rossmann-like Domain"/>
    <property type="match status" value="1"/>
</dbReference>
<dbReference type="PANTHER" id="PTHR45033:SF2">
    <property type="entry name" value="ZINC-TYPE ALCOHOL DEHYDROGENASE-LIKE PROTEIN C1773.06C"/>
    <property type="match status" value="1"/>
</dbReference>
<dbReference type="InterPro" id="IPR013149">
    <property type="entry name" value="ADH-like_C"/>
</dbReference>
<sequence>MVRQSATGSAIDGVLMEYRTFPAESLVIIPSHLSFEEGATLGCVGVTAYNCLFGEKPIAAGDTVLLLGTGAVSMFAAQYASAVGAEVIFTSSSDVKIAKLRQLGFLKAINYTRTPQWHVEVLKMTGGLGVSHIVETGGQSTLRKSIECIRTGGYIHCVGFLDTTAPDPGDLELTDNGFCKNYVVRGVFVGSVALFREMNQFISRHQLQPMIDRVFPFDHVPNAYEYFKKQVHMGKVVIQVA</sequence>
<dbReference type="SUPFAM" id="SSF50129">
    <property type="entry name" value="GroES-like"/>
    <property type="match status" value="1"/>
</dbReference>
<dbReference type="SMART" id="SM00829">
    <property type="entry name" value="PKS_ER"/>
    <property type="match status" value="1"/>
</dbReference>
<dbReference type="EMBL" id="ML178814">
    <property type="protein sequence ID" value="TFL06984.1"/>
    <property type="molecule type" value="Genomic_DNA"/>
</dbReference>
<evidence type="ECO:0000313" key="2">
    <source>
        <dbReference type="EMBL" id="TFL06984.1"/>
    </source>
</evidence>
<dbReference type="OrthoDB" id="9930022at2759"/>
<dbReference type="InterPro" id="IPR020843">
    <property type="entry name" value="ER"/>
</dbReference>
<dbReference type="Pfam" id="PF00107">
    <property type="entry name" value="ADH_zinc_N"/>
    <property type="match status" value="1"/>
</dbReference>
<dbReference type="Gene3D" id="3.90.180.10">
    <property type="entry name" value="Medium-chain alcohol dehydrogenases, catalytic domain"/>
    <property type="match status" value="1"/>
</dbReference>
<reference evidence="2 3" key="1">
    <citation type="journal article" date="2019" name="Nat. Ecol. Evol.">
        <title>Megaphylogeny resolves global patterns of mushroom evolution.</title>
        <authorList>
            <person name="Varga T."/>
            <person name="Krizsan K."/>
            <person name="Foldi C."/>
            <person name="Dima B."/>
            <person name="Sanchez-Garcia M."/>
            <person name="Sanchez-Ramirez S."/>
            <person name="Szollosi G.J."/>
            <person name="Szarkandi J.G."/>
            <person name="Papp V."/>
            <person name="Albert L."/>
            <person name="Andreopoulos W."/>
            <person name="Angelini C."/>
            <person name="Antonin V."/>
            <person name="Barry K.W."/>
            <person name="Bougher N.L."/>
            <person name="Buchanan P."/>
            <person name="Buyck B."/>
            <person name="Bense V."/>
            <person name="Catcheside P."/>
            <person name="Chovatia M."/>
            <person name="Cooper J."/>
            <person name="Damon W."/>
            <person name="Desjardin D."/>
            <person name="Finy P."/>
            <person name="Geml J."/>
            <person name="Haridas S."/>
            <person name="Hughes K."/>
            <person name="Justo A."/>
            <person name="Karasinski D."/>
            <person name="Kautmanova I."/>
            <person name="Kiss B."/>
            <person name="Kocsube S."/>
            <person name="Kotiranta H."/>
            <person name="LaButti K.M."/>
            <person name="Lechner B.E."/>
            <person name="Liimatainen K."/>
            <person name="Lipzen A."/>
            <person name="Lukacs Z."/>
            <person name="Mihaltcheva S."/>
            <person name="Morgado L.N."/>
            <person name="Niskanen T."/>
            <person name="Noordeloos M.E."/>
            <person name="Ohm R.A."/>
            <person name="Ortiz-Santana B."/>
            <person name="Ovrebo C."/>
            <person name="Racz N."/>
            <person name="Riley R."/>
            <person name="Savchenko A."/>
            <person name="Shiryaev A."/>
            <person name="Soop K."/>
            <person name="Spirin V."/>
            <person name="Szebenyi C."/>
            <person name="Tomsovsky M."/>
            <person name="Tulloss R.E."/>
            <person name="Uehling J."/>
            <person name="Grigoriev I.V."/>
            <person name="Vagvolgyi C."/>
            <person name="Papp T."/>
            <person name="Martin F.M."/>
            <person name="Miettinen O."/>
            <person name="Hibbett D.S."/>
            <person name="Nagy L.G."/>
        </authorList>
    </citation>
    <scope>NUCLEOTIDE SEQUENCE [LARGE SCALE GENOMIC DNA]</scope>
    <source>
        <strain evidence="2 3">CBS 309.79</strain>
    </source>
</reference>
<gene>
    <name evidence="2" type="ORF">BDV98DRAFT_557050</name>
</gene>
<dbReference type="AlphaFoldDB" id="A0A5C3R6V3"/>
<dbReference type="PANTHER" id="PTHR45033">
    <property type="match status" value="1"/>
</dbReference>
<name>A0A5C3R6V3_9AGAR</name>
<dbReference type="InterPro" id="IPR052711">
    <property type="entry name" value="Zinc_ADH-like"/>
</dbReference>
<dbReference type="SUPFAM" id="SSF51735">
    <property type="entry name" value="NAD(P)-binding Rossmann-fold domains"/>
    <property type="match status" value="1"/>
</dbReference>
<protein>
    <submittedName>
        <fullName evidence="2">NAD(P)-binding protein</fullName>
    </submittedName>
</protein>
<organism evidence="2 3">
    <name type="scientific">Pterulicium gracile</name>
    <dbReference type="NCBI Taxonomy" id="1884261"/>
    <lineage>
        <taxon>Eukaryota</taxon>
        <taxon>Fungi</taxon>
        <taxon>Dikarya</taxon>
        <taxon>Basidiomycota</taxon>
        <taxon>Agaricomycotina</taxon>
        <taxon>Agaricomycetes</taxon>
        <taxon>Agaricomycetidae</taxon>
        <taxon>Agaricales</taxon>
        <taxon>Pleurotineae</taxon>
        <taxon>Pterulaceae</taxon>
        <taxon>Pterulicium</taxon>
    </lineage>
</organism>
<evidence type="ECO:0000259" key="1">
    <source>
        <dbReference type="SMART" id="SM00829"/>
    </source>
</evidence>
<dbReference type="Proteomes" id="UP000305067">
    <property type="component" value="Unassembled WGS sequence"/>
</dbReference>
<proteinExistence type="predicted"/>